<accession>A0A0E9VD37</accession>
<reference evidence="1" key="1">
    <citation type="submission" date="2014-11" db="EMBL/GenBank/DDBJ databases">
        <authorList>
            <person name="Amaro Gonzalez C."/>
        </authorList>
    </citation>
    <scope>NUCLEOTIDE SEQUENCE</scope>
</reference>
<name>A0A0E9VD37_ANGAN</name>
<protein>
    <submittedName>
        <fullName evidence="1">Uncharacterized protein</fullName>
    </submittedName>
</protein>
<evidence type="ECO:0000313" key="1">
    <source>
        <dbReference type="EMBL" id="JAH75360.1"/>
    </source>
</evidence>
<sequence>MPLADCLLDRIILFRSNCCWRTESLIGYTEGLLGQYSSETLVGGLILFQRVYTNQR</sequence>
<dbReference type="EMBL" id="GBXM01033217">
    <property type="protein sequence ID" value="JAH75360.1"/>
    <property type="molecule type" value="Transcribed_RNA"/>
</dbReference>
<proteinExistence type="predicted"/>
<dbReference type="AlphaFoldDB" id="A0A0E9VD37"/>
<organism evidence="1">
    <name type="scientific">Anguilla anguilla</name>
    <name type="common">European freshwater eel</name>
    <name type="synonym">Muraena anguilla</name>
    <dbReference type="NCBI Taxonomy" id="7936"/>
    <lineage>
        <taxon>Eukaryota</taxon>
        <taxon>Metazoa</taxon>
        <taxon>Chordata</taxon>
        <taxon>Craniata</taxon>
        <taxon>Vertebrata</taxon>
        <taxon>Euteleostomi</taxon>
        <taxon>Actinopterygii</taxon>
        <taxon>Neopterygii</taxon>
        <taxon>Teleostei</taxon>
        <taxon>Anguilliformes</taxon>
        <taxon>Anguillidae</taxon>
        <taxon>Anguilla</taxon>
    </lineage>
</organism>
<reference evidence="1" key="2">
    <citation type="journal article" date="2015" name="Fish Shellfish Immunol.">
        <title>Early steps in the European eel (Anguilla anguilla)-Vibrio vulnificus interaction in the gills: Role of the RtxA13 toxin.</title>
        <authorList>
            <person name="Callol A."/>
            <person name="Pajuelo D."/>
            <person name="Ebbesson L."/>
            <person name="Teles M."/>
            <person name="MacKenzie S."/>
            <person name="Amaro C."/>
        </authorList>
    </citation>
    <scope>NUCLEOTIDE SEQUENCE</scope>
</reference>